<feature type="domain" description="Phospholipid/glycerol acyltransferase" evidence="11">
    <location>
        <begin position="80"/>
        <end position="198"/>
    </location>
</feature>
<accession>A0A4P7P2H4</accession>
<dbReference type="AlphaFoldDB" id="A0A4P7P2H4"/>
<dbReference type="OrthoDB" id="1113830at2"/>
<sequence>MLDIEQTILEKYPDFHQKTGAKKLISFLQKLTFEKQINQFIEENKHLRGFAFLDKSLEHYNFTYQVNNRSFNNIPAEGRVVIVANHPIGSLDGLALLKFIRSIRPDVRVVANQLLAQVKPFQSLFLTIDNMSSQASHKAHFKAMIAALENEEAVIIFPAGEVSRIRPNGVRDSAWKTGFLKLAKKTQSPIVPVYIDARNSALFYGLSTLYKPLGTLMLVKEMFNKNDQQIAFHVGSPVPWKSVATCDLPITTIAKLFRKHIYRLNQPAKAAKKFPFKTENTIAHPVNRKALKKDLKSAELLGETADGKKIFLFDYEPDSPVMHEIGRLRELTFRTVEEGTGHSFDLDKYDADYRHLVLWDDEDLEIVGAYRIGECRHIVEKEGIDGLYTSTLFNLKPEMGDYLPNALEMGRSFVQPRYWGKRSLDYLWYGIGAYVARHPETKYLFGPVSLSDAYPTHSKDLIVSFFQTQMGSKQDLAIGKRPFIPSNSVQEIAKEYFSGDYKTSYKRLNSLLAEDGVKVPTLFKQYAELCEPGGCRFIDFSVDPDFNDCIDSLILVEIDKIKPKKRDRYLTPIKAA</sequence>
<dbReference type="EC" id="2.3.2.30" evidence="7"/>
<evidence type="ECO:0000256" key="4">
    <source>
        <dbReference type="ARBA" id="ARBA00023098"/>
    </source>
</evidence>
<keyword evidence="3 12" id="KW-0808">Transferase</keyword>
<evidence type="ECO:0000259" key="11">
    <source>
        <dbReference type="SMART" id="SM00563"/>
    </source>
</evidence>
<dbReference type="InterPro" id="IPR002123">
    <property type="entry name" value="Plipid/glycerol_acylTrfase"/>
</dbReference>
<organism evidence="12 13">
    <name type="scientific">Hydrogenovibrio crunogenus</name>
    <dbReference type="NCBI Taxonomy" id="39765"/>
    <lineage>
        <taxon>Bacteria</taxon>
        <taxon>Pseudomonadati</taxon>
        <taxon>Pseudomonadota</taxon>
        <taxon>Gammaproteobacteria</taxon>
        <taxon>Thiotrichales</taxon>
        <taxon>Piscirickettsiaceae</taxon>
        <taxon>Hydrogenovibrio</taxon>
    </lineage>
</organism>
<dbReference type="InterPro" id="IPR016181">
    <property type="entry name" value="Acyl_CoA_acyltransferase"/>
</dbReference>
<keyword evidence="2" id="KW-0444">Lipid biosynthesis</keyword>
<dbReference type="SUPFAM" id="SSF55729">
    <property type="entry name" value="Acyl-CoA N-acyltransferases (Nat)"/>
    <property type="match status" value="1"/>
</dbReference>
<dbReference type="InterPro" id="IPR052351">
    <property type="entry name" value="Ornithine_N-alpha-AT"/>
</dbReference>
<comment type="pathway">
    <text evidence="1">Lipid metabolism.</text>
</comment>
<dbReference type="EMBL" id="CP032096">
    <property type="protein sequence ID" value="QBZ84065.1"/>
    <property type="molecule type" value="Genomic_DNA"/>
</dbReference>
<dbReference type="Pfam" id="PF19576">
    <property type="entry name" value="Acyltransf_2"/>
    <property type="match status" value="1"/>
</dbReference>
<evidence type="ECO:0000256" key="6">
    <source>
        <dbReference type="ARBA" id="ARBA00038095"/>
    </source>
</evidence>
<comment type="similarity">
    <text evidence="6">Belongs to the acetyltransferase family. OlsB subfamily.</text>
</comment>
<evidence type="ECO:0000256" key="9">
    <source>
        <dbReference type="ARBA" id="ARBA00045724"/>
    </source>
</evidence>
<reference evidence="12 13" key="1">
    <citation type="submission" date="2018-08" db="EMBL/GenBank/DDBJ databases">
        <title>Horizontal acquisition of hydrogen conversion ability and other habitat adaptations in Hydrogenovibrio crunogenus strains.</title>
        <authorList>
            <person name="Gonnella G."/>
            <person name="Adam N."/>
            <person name="Perner M."/>
        </authorList>
    </citation>
    <scope>NUCLEOTIDE SEQUENCE [LARGE SCALE GENOMIC DNA]</scope>
    <source>
        <strain evidence="12 13">SP-41</strain>
    </source>
</reference>
<evidence type="ECO:0000256" key="8">
    <source>
        <dbReference type="ARBA" id="ARBA00039866"/>
    </source>
</evidence>
<dbReference type="SMART" id="SM00563">
    <property type="entry name" value="PlsC"/>
    <property type="match status" value="1"/>
</dbReference>
<comment type="function">
    <text evidence="9">Catalyzes the first step in the biosynthesis of ornithine lipids, which are phosphorus-free membrane lipids. Catalyzes the 3-hydroxyacyl-acyl carrier protein-dependent acylation of ornithine to form lyso-ornithine lipid (LOL).</text>
</comment>
<evidence type="ECO:0000313" key="12">
    <source>
        <dbReference type="EMBL" id="QBZ84065.1"/>
    </source>
</evidence>
<evidence type="ECO:0000256" key="7">
    <source>
        <dbReference type="ARBA" id="ARBA00039058"/>
    </source>
</evidence>
<evidence type="ECO:0000256" key="1">
    <source>
        <dbReference type="ARBA" id="ARBA00005189"/>
    </source>
</evidence>
<keyword evidence="13" id="KW-1185">Reference proteome</keyword>
<dbReference type="PANTHER" id="PTHR37323:SF1">
    <property type="entry name" value="L-ORNITHINE N(ALPHA)-ACYLTRANSFERASE"/>
    <property type="match status" value="1"/>
</dbReference>
<gene>
    <name evidence="12" type="ORF">GHNINEIG_02140</name>
</gene>
<dbReference type="SUPFAM" id="SSF69593">
    <property type="entry name" value="Glycerol-3-phosphate (1)-acyltransferase"/>
    <property type="match status" value="1"/>
</dbReference>
<evidence type="ECO:0000256" key="10">
    <source>
        <dbReference type="ARBA" id="ARBA00047785"/>
    </source>
</evidence>
<dbReference type="CDD" id="cd07986">
    <property type="entry name" value="LPLAT_ACT14924-like"/>
    <property type="match status" value="1"/>
</dbReference>
<dbReference type="RefSeq" id="WP_135796631.1">
    <property type="nucleotide sequence ID" value="NZ_CP032096.1"/>
</dbReference>
<evidence type="ECO:0000256" key="3">
    <source>
        <dbReference type="ARBA" id="ARBA00022679"/>
    </source>
</evidence>
<dbReference type="GO" id="GO:0043810">
    <property type="term" value="F:ornithine-acyl [acyl carrier protein] N-acyltransferase activity"/>
    <property type="evidence" value="ECO:0007669"/>
    <property type="project" value="UniProtKB-EC"/>
</dbReference>
<proteinExistence type="inferred from homology"/>
<dbReference type="InterPro" id="IPR045746">
    <property type="entry name" value="ACT14924-like_Acyltransf_dom"/>
</dbReference>
<keyword evidence="5 12" id="KW-0012">Acyltransferase</keyword>
<dbReference type="GO" id="GO:0006629">
    <property type="term" value="P:lipid metabolic process"/>
    <property type="evidence" value="ECO:0007669"/>
    <property type="project" value="UniProtKB-KW"/>
</dbReference>
<dbReference type="PANTHER" id="PTHR37323">
    <property type="entry name" value="GCN5-RELATED N-ACETYLTRANSFERASE"/>
    <property type="match status" value="1"/>
</dbReference>
<evidence type="ECO:0000256" key="2">
    <source>
        <dbReference type="ARBA" id="ARBA00022516"/>
    </source>
</evidence>
<dbReference type="Proteomes" id="UP000296201">
    <property type="component" value="Chromosome"/>
</dbReference>
<evidence type="ECO:0000313" key="13">
    <source>
        <dbReference type="Proteomes" id="UP000296201"/>
    </source>
</evidence>
<comment type="catalytic activity">
    <reaction evidence="10">
        <text>a (3R)-hydroxyacyl-[ACP] + L-ornithine = a lyso-ornithine lipid + holo-[ACP] + H(+)</text>
        <dbReference type="Rhea" id="RHEA:20633"/>
        <dbReference type="Rhea" id="RHEA-COMP:9685"/>
        <dbReference type="Rhea" id="RHEA-COMP:9945"/>
        <dbReference type="ChEBI" id="CHEBI:15378"/>
        <dbReference type="ChEBI" id="CHEBI:46911"/>
        <dbReference type="ChEBI" id="CHEBI:64479"/>
        <dbReference type="ChEBI" id="CHEBI:78827"/>
        <dbReference type="ChEBI" id="CHEBI:138482"/>
        <dbReference type="EC" id="2.3.2.30"/>
    </reaction>
    <physiologicalReaction direction="left-to-right" evidence="10">
        <dbReference type="Rhea" id="RHEA:20634"/>
    </physiologicalReaction>
</comment>
<name>A0A4P7P2H4_9GAMM</name>
<keyword evidence="4" id="KW-0443">Lipid metabolism</keyword>
<dbReference type="Pfam" id="PF13444">
    <property type="entry name" value="Acetyltransf_5"/>
    <property type="match status" value="1"/>
</dbReference>
<evidence type="ECO:0000256" key="5">
    <source>
        <dbReference type="ARBA" id="ARBA00023315"/>
    </source>
</evidence>
<protein>
    <recommendedName>
        <fullName evidence="8">L-ornithine N(alpha)-acyltransferase</fullName>
        <ecNumber evidence="7">2.3.2.30</ecNumber>
    </recommendedName>
</protein>